<evidence type="ECO:0000256" key="6">
    <source>
        <dbReference type="ARBA" id="ARBA00023274"/>
    </source>
</evidence>
<reference evidence="8" key="2">
    <citation type="journal article" date="2021" name="World Allergy Organ. J.">
        <title>Chromosome-level assembly of Dermatophagoides farinae genome and transcriptome reveals two novel allergens Der f 37 and Der f 39.</title>
        <authorList>
            <person name="Chen J."/>
            <person name="Cai Z."/>
            <person name="Fan D."/>
            <person name="Hu J."/>
            <person name="Hou Y."/>
            <person name="He Y."/>
            <person name="Zhang Z."/>
            <person name="Zhao Z."/>
            <person name="Gao P."/>
            <person name="Hu W."/>
            <person name="Sun J."/>
            <person name="Li J."/>
            <person name="Ji K."/>
        </authorList>
    </citation>
    <scope>NUCLEOTIDE SEQUENCE</scope>
    <source>
        <strain evidence="8">JKM2019</strain>
    </source>
</reference>
<dbReference type="PANTHER" id="PTHR13450">
    <property type="entry name" value="MITOCHONDRIAL 39S RIBOSOMAL PROTEIN L42"/>
    <property type="match status" value="1"/>
</dbReference>
<dbReference type="Pfam" id="PF10210">
    <property type="entry name" value="MRP-S32"/>
    <property type="match status" value="1"/>
</dbReference>
<dbReference type="AlphaFoldDB" id="A0A9D4P8S1"/>
<dbReference type="Proteomes" id="UP000828236">
    <property type="component" value="Unassembled WGS sequence"/>
</dbReference>
<evidence type="ECO:0000256" key="5">
    <source>
        <dbReference type="ARBA" id="ARBA00023128"/>
    </source>
</evidence>
<accession>A0A9D4P8S1</accession>
<comment type="similarity">
    <text evidence="2">Belongs to the mitochondrion-specific ribosomal protein mL42 family.</text>
</comment>
<dbReference type="PANTHER" id="PTHR13450:SF4">
    <property type="entry name" value="LARGE RIBOSOMAL SUBUNIT PROTEIN ML42"/>
    <property type="match status" value="1"/>
</dbReference>
<name>A0A9D4P8S1_DERFA</name>
<dbReference type="InterPro" id="IPR019346">
    <property type="entry name" value="Ribosomal_mL42"/>
</dbReference>
<comment type="caution">
    <text evidence="8">The sequence shown here is derived from an EMBL/GenBank/DDBJ whole genome shotgun (WGS) entry which is preliminary data.</text>
</comment>
<dbReference type="GO" id="GO:0005762">
    <property type="term" value="C:mitochondrial large ribosomal subunit"/>
    <property type="evidence" value="ECO:0007669"/>
    <property type="project" value="TreeGrafter"/>
</dbReference>
<evidence type="ECO:0000313" key="8">
    <source>
        <dbReference type="EMBL" id="KAH7646289.1"/>
    </source>
</evidence>
<evidence type="ECO:0000256" key="1">
    <source>
        <dbReference type="ARBA" id="ARBA00004173"/>
    </source>
</evidence>
<sequence>MNSKWIRIRHLLFNINHKNNQKEVIQRYLSTKNSDDPRITVTDDGKTIVCWHPEQSFPYEHSLPYDDESIRLNTSSALKVETMEKGENIYHKMPVNRLEMEELRAITYTNKHNWKRRRMEGLQLRPAHPRKGV</sequence>
<keyword evidence="6" id="KW-0687">Ribonucleoprotein</keyword>
<evidence type="ECO:0000256" key="3">
    <source>
        <dbReference type="ARBA" id="ARBA00022946"/>
    </source>
</evidence>
<evidence type="ECO:0000256" key="2">
    <source>
        <dbReference type="ARBA" id="ARBA00005556"/>
    </source>
</evidence>
<keyword evidence="4" id="KW-0689">Ribosomal protein</keyword>
<gene>
    <name evidence="8" type="ORF">HUG17_1827</name>
</gene>
<evidence type="ECO:0000256" key="7">
    <source>
        <dbReference type="ARBA" id="ARBA00035189"/>
    </source>
</evidence>
<keyword evidence="5" id="KW-0496">Mitochondrion</keyword>
<dbReference type="EMBL" id="SDOV01000001">
    <property type="protein sequence ID" value="KAH7646289.1"/>
    <property type="molecule type" value="Genomic_DNA"/>
</dbReference>
<proteinExistence type="inferred from homology"/>
<comment type="subcellular location">
    <subcellularLocation>
        <location evidence="1">Mitochondrion</location>
    </subcellularLocation>
</comment>
<dbReference type="OrthoDB" id="1107506at2759"/>
<reference evidence="8" key="1">
    <citation type="submission" date="2020-06" db="EMBL/GenBank/DDBJ databases">
        <authorList>
            <person name="Ji K."/>
            <person name="Li J."/>
        </authorList>
    </citation>
    <scope>NUCLEOTIDE SEQUENCE</scope>
    <source>
        <strain evidence="8">JKM2019</strain>
        <tissue evidence="8">Whole body</tissue>
    </source>
</reference>
<keyword evidence="3" id="KW-0809">Transit peptide</keyword>
<evidence type="ECO:0000256" key="4">
    <source>
        <dbReference type="ARBA" id="ARBA00022980"/>
    </source>
</evidence>
<organism evidence="8">
    <name type="scientific">Dermatophagoides farinae</name>
    <name type="common">American house dust mite</name>
    <dbReference type="NCBI Taxonomy" id="6954"/>
    <lineage>
        <taxon>Eukaryota</taxon>
        <taxon>Metazoa</taxon>
        <taxon>Ecdysozoa</taxon>
        <taxon>Arthropoda</taxon>
        <taxon>Chelicerata</taxon>
        <taxon>Arachnida</taxon>
        <taxon>Acari</taxon>
        <taxon>Acariformes</taxon>
        <taxon>Sarcoptiformes</taxon>
        <taxon>Astigmata</taxon>
        <taxon>Psoroptidia</taxon>
        <taxon>Analgoidea</taxon>
        <taxon>Pyroglyphidae</taxon>
        <taxon>Dermatophagoidinae</taxon>
        <taxon>Dermatophagoides</taxon>
    </lineage>
</organism>
<protein>
    <recommendedName>
        <fullName evidence="7">Large ribosomal subunit protein mL42</fullName>
    </recommendedName>
</protein>